<feature type="region of interest" description="Disordered" evidence="1">
    <location>
        <begin position="137"/>
        <end position="162"/>
    </location>
</feature>
<dbReference type="RefSeq" id="WP_070356279.1">
    <property type="nucleotide sequence ID" value="NZ_CP043474.1"/>
</dbReference>
<evidence type="ECO:0000256" key="2">
    <source>
        <dbReference type="SAM" id="SignalP"/>
    </source>
</evidence>
<dbReference type="AlphaFoldDB" id="A0A1E8PXV3"/>
<keyword evidence="2" id="KW-0732">Signal</keyword>
<feature type="compositionally biased region" description="Low complexity" evidence="1">
    <location>
        <begin position="142"/>
        <end position="154"/>
    </location>
</feature>
<sequence>MRTTSTFAAAAILAVVGVWAPTGVASAEPAPAPPPAPKTTIDGDGTFKVGTDIVPGVYKSAGPIEGSACYWKRLSGNEMVDNGLTKKAPVVTIDPTDTTFTTNDCQQWQLTDCSQSACPKPSGMPPGALGPLLSILGGQINPGATAPGPSADAPAPGPAPAG</sequence>
<evidence type="ECO:0000313" key="4">
    <source>
        <dbReference type="Proteomes" id="UP000178953"/>
    </source>
</evidence>
<name>A0A1E8PXV3_9MYCO</name>
<organism evidence="3 4">
    <name type="scientific">Mycolicibacterium grossiae</name>
    <dbReference type="NCBI Taxonomy" id="1552759"/>
    <lineage>
        <taxon>Bacteria</taxon>
        <taxon>Bacillati</taxon>
        <taxon>Actinomycetota</taxon>
        <taxon>Actinomycetes</taxon>
        <taxon>Mycobacteriales</taxon>
        <taxon>Mycobacteriaceae</taxon>
        <taxon>Mycolicibacterium</taxon>
    </lineage>
</organism>
<reference evidence="3 4" key="1">
    <citation type="submission" date="2016-09" db="EMBL/GenBank/DDBJ databases">
        <title>genome sequence of Mycobacterium sp. 739 SCH.</title>
        <authorList>
            <person name="Greninger A.L."/>
            <person name="Qin X."/>
            <person name="Jerome K."/>
            <person name="Vora S."/>
            <person name="Quinn K."/>
        </authorList>
    </citation>
    <scope>NUCLEOTIDE SEQUENCE [LARGE SCALE GENOMIC DNA]</scope>
    <source>
        <strain evidence="3 4">SCH</strain>
    </source>
</reference>
<dbReference type="OrthoDB" id="166978at2"/>
<protein>
    <recommendedName>
        <fullName evidence="5">Lipoprotein</fullName>
    </recommendedName>
</protein>
<feature type="signal peptide" evidence="2">
    <location>
        <begin position="1"/>
        <end position="20"/>
    </location>
</feature>
<evidence type="ECO:0008006" key="5">
    <source>
        <dbReference type="Google" id="ProtNLM"/>
    </source>
</evidence>
<evidence type="ECO:0000313" key="3">
    <source>
        <dbReference type="EMBL" id="OFJ50494.1"/>
    </source>
</evidence>
<keyword evidence="4" id="KW-1185">Reference proteome</keyword>
<dbReference type="EMBL" id="MCHX01000120">
    <property type="protein sequence ID" value="OFJ50494.1"/>
    <property type="molecule type" value="Genomic_DNA"/>
</dbReference>
<comment type="caution">
    <text evidence="3">The sequence shown here is derived from an EMBL/GenBank/DDBJ whole genome shotgun (WGS) entry which is preliminary data.</text>
</comment>
<proteinExistence type="predicted"/>
<dbReference type="Proteomes" id="UP000178953">
    <property type="component" value="Unassembled WGS sequence"/>
</dbReference>
<feature type="chain" id="PRO_5038534485" description="Lipoprotein" evidence="2">
    <location>
        <begin position="21"/>
        <end position="162"/>
    </location>
</feature>
<accession>A0A1E8PXV3</accession>
<evidence type="ECO:0000256" key="1">
    <source>
        <dbReference type="SAM" id="MobiDB-lite"/>
    </source>
</evidence>
<gene>
    <name evidence="3" type="ORF">BEL07_27945</name>
</gene>